<dbReference type="EMBL" id="CAXAMN010026789">
    <property type="protein sequence ID" value="CAK9105692.1"/>
    <property type="molecule type" value="Genomic_DNA"/>
</dbReference>
<dbReference type="Proteomes" id="UP001642484">
    <property type="component" value="Unassembled WGS sequence"/>
</dbReference>
<feature type="non-terminal residue" evidence="2">
    <location>
        <position position="1"/>
    </location>
</feature>
<feature type="compositionally biased region" description="Polar residues" evidence="1">
    <location>
        <begin position="1"/>
        <end position="24"/>
    </location>
</feature>
<evidence type="ECO:0000313" key="2">
    <source>
        <dbReference type="EMBL" id="CAK9105692.1"/>
    </source>
</evidence>
<evidence type="ECO:0000313" key="3">
    <source>
        <dbReference type="Proteomes" id="UP001642484"/>
    </source>
</evidence>
<reference evidence="2 3" key="1">
    <citation type="submission" date="2024-02" db="EMBL/GenBank/DDBJ databases">
        <authorList>
            <person name="Chen Y."/>
            <person name="Shah S."/>
            <person name="Dougan E. K."/>
            <person name="Thang M."/>
            <person name="Chan C."/>
        </authorList>
    </citation>
    <scope>NUCLEOTIDE SEQUENCE [LARGE SCALE GENOMIC DNA]</scope>
</reference>
<gene>
    <name evidence="2" type="ORF">CCMP2556_LOCUS49450</name>
</gene>
<feature type="compositionally biased region" description="Gly residues" evidence="1">
    <location>
        <begin position="41"/>
        <end position="53"/>
    </location>
</feature>
<comment type="caution">
    <text evidence="2">The sequence shown here is derived from an EMBL/GenBank/DDBJ whole genome shotgun (WGS) entry which is preliminary data.</text>
</comment>
<feature type="non-terminal residue" evidence="2">
    <location>
        <position position="896"/>
    </location>
</feature>
<feature type="region of interest" description="Disordered" evidence="1">
    <location>
        <begin position="499"/>
        <end position="527"/>
    </location>
</feature>
<keyword evidence="3" id="KW-1185">Reference proteome</keyword>
<name>A0ABP0S022_9DINO</name>
<sequence length="896" mass="102464">PADTSSSLQHQQDGNSQAKPVQETQRGRGGRVSGSHPAGAGLRGGVRVGSGGMKNGSRTWLTGHLRHHQKIYDSEVATYEQIPNHVDIMKYNSKIDLLEIFSGSARLTTTACRYGLNALQPFDLREGIDLSTPEGRELTLHAVRHHRPLLLHVAWPCKLWSLFNENMNWSHRLADLEVLREEERVLVKFTADLCKEQHAHGRLFLGENVLRSRLWQEPIIEDLARETDADFTLLDQLDRRFDNTRTRTFDLNKTDPVYEELCALVPWTIEKVWSKRDLAATQLQTTKYGGPAWHTVHRRVTTNLATGELIQDLENPFQQPDRLVHKKLRPPRDIETFFYHRPMLPGGHENPGAAEDVLAAEEADGFPSSTLEDGASGAAEDGPAAEEADGFPSNDRQTFVHEFEEQPEMDNWFLPKALFFLQRLYHQQDYDSLCQLEMRQRDRPFDTTVMFSHRWDIFDDNTMCLKFPGFDGSPDTIGFQRCQVYMNFYLKSAQRQQEVTEGDPEVSDVDSSDQDLDVSNQKVKTRQEQKQFEKEIPWRDIMKMDRMTIDKYILAIQKEFDGWQRWSGVQPIPEAEAERIFKDRVLRRRVLKSRMAYRDKNRGVGTLAAKARCVLIGCADPDLTSLSRDSPTPSRTSEFLLLAILASGANGRFNNTPDRWHCWISDAKNAFLQGKQNTEERNGQPLYMQPPEDPLVKESGCFAAHLYLVTGNCYGLSNAPRIWYKHVCTVLSQNKFRMHDLDRCLFYHVSEATGEEKVDCVLIIHVDDVLAVYSDRFSLEILETMFEWGSVTKLDGTNEGTYRGKEIKLFEEAGEWKVKVTQKEFCKTREPPRNLPGKMDDKLTPAGWKEFRSLAGCLQWLASQSRPPLAAVTSLSNKGSDTTFRDLKNLGEALLY</sequence>
<protein>
    <recommendedName>
        <fullName evidence="4">Reverse transcriptase Ty1/copia-type domain-containing protein</fullName>
    </recommendedName>
</protein>
<proteinExistence type="predicted"/>
<feature type="compositionally biased region" description="Acidic residues" evidence="1">
    <location>
        <begin position="500"/>
        <end position="516"/>
    </location>
</feature>
<evidence type="ECO:0008006" key="4">
    <source>
        <dbReference type="Google" id="ProtNLM"/>
    </source>
</evidence>
<dbReference type="InterPro" id="IPR043502">
    <property type="entry name" value="DNA/RNA_pol_sf"/>
</dbReference>
<dbReference type="SUPFAM" id="SSF56672">
    <property type="entry name" value="DNA/RNA polymerases"/>
    <property type="match status" value="1"/>
</dbReference>
<feature type="compositionally biased region" description="Low complexity" evidence="1">
    <location>
        <begin position="372"/>
        <end position="382"/>
    </location>
</feature>
<feature type="region of interest" description="Disordered" evidence="1">
    <location>
        <begin position="1"/>
        <end position="53"/>
    </location>
</feature>
<evidence type="ECO:0000256" key="1">
    <source>
        <dbReference type="SAM" id="MobiDB-lite"/>
    </source>
</evidence>
<feature type="region of interest" description="Disordered" evidence="1">
    <location>
        <begin position="366"/>
        <end position="394"/>
    </location>
</feature>
<accession>A0ABP0S022</accession>
<organism evidence="2 3">
    <name type="scientific">Durusdinium trenchii</name>
    <dbReference type="NCBI Taxonomy" id="1381693"/>
    <lineage>
        <taxon>Eukaryota</taxon>
        <taxon>Sar</taxon>
        <taxon>Alveolata</taxon>
        <taxon>Dinophyceae</taxon>
        <taxon>Suessiales</taxon>
        <taxon>Symbiodiniaceae</taxon>
        <taxon>Durusdinium</taxon>
    </lineage>
</organism>